<keyword evidence="3" id="KW-1185">Reference proteome</keyword>
<reference evidence="2" key="1">
    <citation type="submission" date="2020-06" db="EMBL/GenBank/DDBJ databases">
        <authorList>
            <person name="Li T."/>
            <person name="Hu X."/>
            <person name="Zhang T."/>
            <person name="Song X."/>
            <person name="Zhang H."/>
            <person name="Dai N."/>
            <person name="Sheng W."/>
            <person name="Hou X."/>
            <person name="Wei L."/>
        </authorList>
    </citation>
    <scope>NUCLEOTIDE SEQUENCE</scope>
    <source>
        <strain evidence="2">3651</strain>
        <tissue evidence="2">Leaf</tissue>
    </source>
</reference>
<dbReference type="AlphaFoldDB" id="A0AAE1YEQ4"/>
<gene>
    <name evidence="2" type="ORF">Salat_1150200</name>
</gene>
<dbReference type="EMBL" id="JACGWO010000004">
    <property type="protein sequence ID" value="KAK4428506.1"/>
    <property type="molecule type" value="Genomic_DNA"/>
</dbReference>
<feature type="region of interest" description="Disordered" evidence="1">
    <location>
        <begin position="74"/>
        <end position="98"/>
    </location>
</feature>
<accession>A0AAE1YEQ4</accession>
<name>A0AAE1YEQ4_9LAMI</name>
<evidence type="ECO:0000313" key="3">
    <source>
        <dbReference type="Proteomes" id="UP001293254"/>
    </source>
</evidence>
<dbReference type="Proteomes" id="UP001293254">
    <property type="component" value="Unassembled WGS sequence"/>
</dbReference>
<evidence type="ECO:0000313" key="2">
    <source>
        <dbReference type="EMBL" id="KAK4428506.1"/>
    </source>
</evidence>
<comment type="caution">
    <text evidence="2">The sequence shown here is derived from an EMBL/GenBank/DDBJ whole genome shotgun (WGS) entry which is preliminary data.</text>
</comment>
<protein>
    <submittedName>
        <fullName evidence="2">Uncharacterized protein</fullName>
    </submittedName>
</protein>
<proteinExistence type="predicted"/>
<organism evidence="2 3">
    <name type="scientific">Sesamum alatum</name>
    <dbReference type="NCBI Taxonomy" id="300844"/>
    <lineage>
        <taxon>Eukaryota</taxon>
        <taxon>Viridiplantae</taxon>
        <taxon>Streptophyta</taxon>
        <taxon>Embryophyta</taxon>
        <taxon>Tracheophyta</taxon>
        <taxon>Spermatophyta</taxon>
        <taxon>Magnoliopsida</taxon>
        <taxon>eudicotyledons</taxon>
        <taxon>Gunneridae</taxon>
        <taxon>Pentapetalae</taxon>
        <taxon>asterids</taxon>
        <taxon>lamiids</taxon>
        <taxon>Lamiales</taxon>
        <taxon>Pedaliaceae</taxon>
        <taxon>Sesamum</taxon>
    </lineage>
</organism>
<sequence>MGCTSSRGVIIYGDGRDVGRTMFVHRKNRCKVDVHAWHGSMKVGGGHGIGAWGFFYVDFMHVWGVGSRRHTCIRDPPTIPSTTRRHPPTSNQSPSFPERLYASSSALRSVAAFLPVNVGSPLLSTTESLPPLSTTASLPPLSATTA</sequence>
<reference evidence="2" key="2">
    <citation type="journal article" date="2024" name="Plant">
        <title>Genomic evolution and insights into agronomic trait innovations of Sesamum species.</title>
        <authorList>
            <person name="Miao H."/>
            <person name="Wang L."/>
            <person name="Qu L."/>
            <person name="Liu H."/>
            <person name="Sun Y."/>
            <person name="Le M."/>
            <person name="Wang Q."/>
            <person name="Wei S."/>
            <person name="Zheng Y."/>
            <person name="Lin W."/>
            <person name="Duan Y."/>
            <person name="Cao H."/>
            <person name="Xiong S."/>
            <person name="Wang X."/>
            <person name="Wei L."/>
            <person name="Li C."/>
            <person name="Ma Q."/>
            <person name="Ju M."/>
            <person name="Zhao R."/>
            <person name="Li G."/>
            <person name="Mu C."/>
            <person name="Tian Q."/>
            <person name="Mei H."/>
            <person name="Zhang T."/>
            <person name="Gao T."/>
            <person name="Zhang H."/>
        </authorList>
    </citation>
    <scope>NUCLEOTIDE SEQUENCE</scope>
    <source>
        <strain evidence="2">3651</strain>
    </source>
</reference>
<evidence type="ECO:0000256" key="1">
    <source>
        <dbReference type="SAM" id="MobiDB-lite"/>
    </source>
</evidence>